<feature type="non-terminal residue" evidence="2">
    <location>
        <position position="1"/>
    </location>
</feature>
<reference evidence="2" key="1">
    <citation type="submission" date="2020-02" db="EMBL/GenBank/DDBJ databases">
        <authorList>
            <person name="Meier V. D."/>
        </authorList>
    </citation>
    <scope>NUCLEOTIDE SEQUENCE</scope>
    <source>
        <strain evidence="2">AVDCRST_MAG10</strain>
    </source>
</reference>
<protein>
    <submittedName>
        <fullName evidence="2">Uncharacterized protein</fullName>
    </submittedName>
</protein>
<name>A0A6J4H647_9ACTN</name>
<gene>
    <name evidence="2" type="ORF">AVDCRST_MAG10-397</name>
</gene>
<accession>A0A6J4H647</accession>
<sequence length="61" mass="6554">GRRGGHRGPVDPHVDRGDAAHRRPGRASAGHDRQGGGARPHAGHVEPQEKLDVGLRRLEDL</sequence>
<feature type="region of interest" description="Disordered" evidence="1">
    <location>
        <begin position="1"/>
        <end position="61"/>
    </location>
</feature>
<feature type="compositionally biased region" description="Basic and acidic residues" evidence="1">
    <location>
        <begin position="8"/>
        <end position="21"/>
    </location>
</feature>
<evidence type="ECO:0000256" key="1">
    <source>
        <dbReference type="SAM" id="MobiDB-lite"/>
    </source>
</evidence>
<organism evidence="2">
    <name type="scientific">uncultured Acidimicrobiales bacterium</name>
    <dbReference type="NCBI Taxonomy" id="310071"/>
    <lineage>
        <taxon>Bacteria</taxon>
        <taxon>Bacillati</taxon>
        <taxon>Actinomycetota</taxon>
        <taxon>Acidimicrobiia</taxon>
        <taxon>Acidimicrobiales</taxon>
        <taxon>environmental samples</taxon>
    </lineage>
</organism>
<evidence type="ECO:0000313" key="2">
    <source>
        <dbReference type="EMBL" id="CAA9215900.1"/>
    </source>
</evidence>
<proteinExistence type="predicted"/>
<feature type="non-terminal residue" evidence="2">
    <location>
        <position position="61"/>
    </location>
</feature>
<dbReference type="AlphaFoldDB" id="A0A6J4H647"/>
<feature type="compositionally biased region" description="Basic and acidic residues" evidence="1">
    <location>
        <begin position="43"/>
        <end position="61"/>
    </location>
</feature>
<dbReference type="EMBL" id="CADCTB010000025">
    <property type="protein sequence ID" value="CAA9215900.1"/>
    <property type="molecule type" value="Genomic_DNA"/>
</dbReference>